<dbReference type="GO" id="GO:0008270">
    <property type="term" value="F:zinc ion binding"/>
    <property type="evidence" value="ECO:0007669"/>
    <property type="project" value="InterPro"/>
</dbReference>
<feature type="domain" description="Protein kinase" evidence="2">
    <location>
        <begin position="156"/>
        <end position="437"/>
    </location>
</feature>
<evidence type="ECO:0000256" key="1">
    <source>
        <dbReference type="SAM" id="MobiDB-lite"/>
    </source>
</evidence>
<dbReference type="PROSITE" id="PS00108">
    <property type="entry name" value="PROTEIN_KINASE_ST"/>
    <property type="match status" value="1"/>
</dbReference>
<dbReference type="SUPFAM" id="SSF57701">
    <property type="entry name" value="Zn2/Cys6 DNA-binding domain"/>
    <property type="match status" value="1"/>
</dbReference>
<feature type="domain" description="Zn(2)-C6 fungal-type" evidence="3">
    <location>
        <begin position="54"/>
        <end position="84"/>
    </location>
</feature>
<protein>
    <submittedName>
        <fullName evidence="4">Kinase-like protein</fullName>
    </submittedName>
</protein>
<organism evidence="4 5">
    <name type="scientific">Exidia glandulosa HHB12029</name>
    <dbReference type="NCBI Taxonomy" id="1314781"/>
    <lineage>
        <taxon>Eukaryota</taxon>
        <taxon>Fungi</taxon>
        <taxon>Dikarya</taxon>
        <taxon>Basidiomycota</taxon>
        <taxon>Agaricomycotina</taxon>
        <taxon>Agaricomycetes</taxon>
        <taxon>Auriculariales</taxon>
        <taxon>Exidiaceae</taxon>
        <taxon>Exidia</taxon>
    </lineage>
</organism>
<dbReference type="InterPro" id="IPR001245">
    <property type="entry name" value="Ser-Thr/Tyr_kinase_cat_dom"/>
</dbReference>
<dbReference type="PROSITE" id="PS50048">
    <property type="entry name" value="ZN2_CY6_FUNGAL_2"/>
    <property type="match status" value="1"/>
</dbReference>
<evidence type="ECO:0000313" key="4">
    <source>
        <dbReference type="EMBL" id="KZV96075.1"/>
    </source>
</evidence>
<dbReference type="GO" id="GO:0004674">
    <property type="term" value="F:protein serine/threonine kinase activity"/>
    <property type="evidence" value="ECO:0007669"/>
    <property type="project" value="TreeGrafter"/>
</dbReference>
<dbReference type="Gene3D" id="1.10.510.10">
    <property type="entry name" value="Transferase(Phosphotransferase) domain 1"/>
    <property type="match status" value="1"/>
</dbReference>
<dbReference type="InterPro" id="IPR011009">
    <property type="entry name" value="Kinase-like_dom_sf"/>
</dbReference>
<keyword evidence="4" id="KW-0808">Transferase</keyword>
<name>A0A165KB61_EXIGL</name>
<dbReference type="AlphaFoldDB" id="A0A165KB61"/>
<dbReference type="SMART" id="SM00220">
    <property type="entry name" value="S_TKc"/>
    <property type="match status" value="1"/>
</dbReference>
<dbReference type="CDD" id="cd00067">
    <property type="entry name" value="GAL4"/>
    <property type="match status" value="1"/>
</dbReference>
<accession>A0A165KB61</accession>
<evidence type="ECO:0000259" key="3">
    <source>
        <dbReference type="PROSITE" id="PS50048"/>
    </source>
</evidence>
<dbReference type="InterPro" id="IPR051681">
    <property type="entry name" value="Ser/Thr_Kinases-Pseudokinases"/>
</dbReference>
<dbReference type="SUPFAM" id="SSF56112">
    <property type="entry name" value="Protein kinase-like (PK-like)"/>
    <property type="match status" value="1"/>
</dbReference>
<dbReference type="PANTHER" id="PTHR44329:SF214">
    <property type="entry name" value="PROTEIN KINASE DOMAIN-CONTAINING PROTEIN"/>
    <property type="match status" value="1"/>
</dbReference>
<dbReference type="OrthoDB" id="4062651at2759"/>
<dbReference type="EMBL" id="KV425947">
    <property type="protein sequence ID" value="KZV96075.1"/>
    <property type="molecule type" value="Genomic_DNA"/>
</dbReference>
<evidence type="ECO:0000313" key="5">
    <source>
        <dbReference type="Proteomes" id="UP000077266"/>
    </source>
</evidence>
<keyword evidence="4" id="KW-0418">Kinase</keyword>
<dbReference type="Proteomes" id="UP000077266">
    <property type="component" value="Unassembled WGS sequence"/>
</dbReference>
<feature type="region of interest" description="Disordered" evidence="1">
    <location>
        <begin position="484"/>
        <end position="525"/>
    </location>
</feature>
<dbReference type="InterPro" id="IPR000719">
    <property type="entry name" value="Prot_kinase_dom"/>
</dbReference>
<reference evidence="4 5" key="1">
    <citation type="journal article" date="2016" name="Mol. Biol. Evol.">
        <title>Comparative Genomics of Early-Diverging Mushroom-Forming Fungi Provides Insights into the Origins of Lignocellulose Decay Capabilities.</title>
        <authorList>
            <person name="Nagy L.G."/>
            <person name="Riley R."/>
            <person name="Tritt A."/>
            <person name="Adam C."/>
            <person name="Daum C."/>
            <person name="Floudas D."/>
            <person name="Sun H."/>
            <person name="Yadav J.S."/>
            <person name="Pangilinan J."/>
            <person name="Larsson K.H."/>
            <person name="Matsuura K."/>
            <person name="Barry K."/>
            <person name="Labutti K."/>
            <person name="Kuo R."/>
            <person name="Ohm R.A."/>
            <person name="Bhattacharya S.S."/>
            <person name="Shirouzu T."/>
            <person name="Yoshinaga Y."/>
            <person name="Martin F.M."/>
            <person name="Grigoriev I.V."/>
            <person name="Hibbett D.S."/>
        </authorList>
    </citation>
    <scope>NUCLEOTIDE SEQUENCE [LARGE SCALE GENOMIC DNA]</scope>
    <source>
        <strain evidence="4 5">HHB12029</strain>
    </source>
</reference>
<dbReference type="PROSITE" id="PS00463">
    <property type="entry name" value="ZN2_CY6_FUNGAL_1"/>
    <property type="match status" value="1"/>
</dbReference>
<dbReference type="InterPro" id="IPR008271">
    <property type="entry name" value="Ser/Thr_kinase_AS"/>
</dbReference>
<dbReference type="PANTHER" id="PTHR44329">
    <property type="entry name" value="SERINE/THREONINE-PROTEIN KINASE TNNI3K-RELATED"/>
    <property type="match status" value="1"/>
</dbReference>
<gene>
    <name evidence="4" type="ORF">EXIGLDRAFT_733903</name>
</gene>
<dbReference type="Gene3D" id="4.10.240.10">
    <property type="entry name" value="Zn(2)-C6 fungal-type DNA-binding domain"/>
    <property type="match status" value="1"/>
</dbReference>
<dbReference type="PROSITE" id="PS50011">
    <property type="entry name" value="PROTEIN_KINASE_DOM"/>
    <property type="match status" value="1"/>
</dbReference>
<dbReference type="GO" id="GO:0000981">
    <property type="term" value="F:DNA-binding transcription factor activity, RNA polymerase II-specific"/>
    <property type="evidence" value="ECO:0007669"/>
    <property type="project" value="InterPro"/>
</dbReference>
<dbReference type="InParanoid" id="A0A165KB61"/>
<dbReference type="SMART" id="SM00066">
    <property type="entry name" value="GAL4"/>
    <property type="match status" value="1"/>
</dbReference>
<keyword evidence="5" id="KW-1185">Reference proteome</keyword>
<dbReference type="Pfam" id="PF07714">
    <property type="entry name" value="PK_Tyr_Ser-Thr"/>
    <property type="match status" value="1"/>
</dbReference>
<dbReference type="InterPro" id="IPR036864">
    <property type="entry name" value="Zn2-C6_fun-type_DNA-bd_sf"/>
</dbReference>
<sequence>MSWSLPSHSTFDSDLAQGFPPLLCDMSITGQGPHELPKNPSIDGGRHTPHASRACDGCRARKFRCDGAKPTCNNCDFRNEACLWSQWVDKRHGRLSAENQVLRLQVAELRAMVSSAPVMDWLQHTNGRPDRKFIATYSIGNVVTFPVLDGEPSVPVMIIACIDRNRRSATLKASAEVCGSTVVLALKHMTVSPGRQQEQISREVNVWRSANHPRLQPLLGVLREDFDNAGDHLLASPWAENGNMLDYLRNTATACRTALTHQVAEALDYLHSTLGIVHGDVKCENVLINGQGNAQLTDFGLSTFTWKELDEATTATSLRIQYTTDFSAPELLTDSAFGGGRRRSKTVQTDVYAYGMLVLQAFTLRRPWYHLDNDVQLIMSVTTGARPERPTSGPGAASRGLDDALWALCLQCWDATPSERPTMRTIVESIPTSHPPICRADPCAFAEASVGPSFSAHHLPQTSPSNTSVACKAAPGSTPAVCATSPLDVPDRTSARPTETVSLKRRRSDSDASCDNDSKRVRLDV</sequence>
<dbReference type="InterPro" id="IPR001138">
    <property type="entry name" value="Zn2Cys6_DnaBD"/>
</dbReference>
<feature type="compositionally biased region" description="Basic and acidic residues" evidence="1">
    <location>
        <begin position="516"/>
        <end position="525"/>
    </location>
</feature>
<dbReference type="GO" id="GO:0005524">
    <property type="term" value="F:ATP binding"/>
    <property type="evidence" value="ECO:0007669"/>
    <property type="project" value="InterPro"/>
</dbReference>
<dbReference type="Pfam" id="PF00172">
    <property type="entry name" value="Zn_clus"/>
    <property type="match status" value="1"/>
</dbReference>
<proteinExistence type="predicted"/>
<evidence type="ECO:0000259" key="2">
    <source>
        <dbReference type="PROSITE" id="PS50011"/>
    </source>
</evidence>